<protein>
    <submittedName>
        <fullName evidence="3">Bridging integrator 2</fullName>
    </submittedName>
</protein>
<feature type="compositionally biased region" description="Polar residues" evidence="1">
    <location>
        <begin position="151"/>
        <end position="174"/>
    </location>
</feature>
<feature type="non-terminal residue" evidence="3">
    <location>
        <position position="1"/>
    </location>
</feature>
<dbReference type="KEGG" id="alim:106516535"/>
<feature type="region of interest" description="Disordered" evidence="1">
    <location>
        <begin position="15"/>
        <end position="174"/>
    </location>
</feature>
<reference evidence="3" key="1">
    <citation type="submission" date="2025-08" db="UniProtKB">
        <authorList>
            <consortium name="RefSeq"/>
        </authorList>
    </citation>
    <scope>IDENTIFICATION</scope>
</reference>
<dbReference type="RefSeq" id="XP_013862396.1">
    <property type="nucleotide sequence ID" value="XM_014006942.1"/>
</dbReference>
<feature type="compositionally biased region" description="Low complexity" evidence="1">
    <location>
        <begin position="84"/>
        <end position="96"/>
    </location>
</feature>
<dbReference type="GeneID" id="106516535"/>
<keyword evidence="2" id="KW-1185">Reference proteome</keyword>
<sequence length="261" mass="28567">AELIIALFCFEVNERGDETGDLKSEEVSLRDRPEKTSSQKEEVLNQGSRKPSNEEKRGRPSTKGRKVFSNSPTPERHQKQGNGPPSSSRPVRSQRPLSGSLASGARPSGSQIESRVFYSGFNVSDNKSSPRRRASRSPAPVIGAPVGSVSGRKQVSQGLLSRQPPTAQIRSRPDQSLFQAPVHQGSSYLYTHSNLQPQVSPQGPIPKVQAAPEQEEGRGLFNLPFSRLYNFRGLRDKWTKPATQSRKSSTGAPVKEPKSPS</sequence>
<dbReference type="Proteomes" id="UP000192220">
    <property type="component" value="Unplaced"/>
</dbReference>
<evidence type="ECO:0000256" key="1">
    <source>
        <dbReference type="SAM" id="MobiDB-lite"/>
    </source>
</evidence>
<evidence type="ECO:0000313" key="2">
    <source>
        <dbReference type="Proteomes" id="UP000192220"/>
    </source>
</evidence>
<dbReference type="OrthoDB" id="10677692at2759"/>
<dbReference type="InParanoid" id="A0A2I4B3U3"/>
<gene>
    <name evidence="3" type="primary">LOC106516535</name>
</gene>
<feature type="region of interest" description="Disordered" evidence="1">
    <location>
        <begin position="194"/>
        <end position="219"/>
    </location>
</feature>
<feature type="compositionally biased region" description="Polar residues" evidence="1">
    <location>
        <begin position="241"/>
        <end position="251"/>
    </location>
</feature>
<organism evidence="2 3">
    <name type="scientific">Austrofundulus limnaeus</name>
    <name type="common">Annual killifish</name>
    <dbReference type="NCBI Taxonomy" id="52670"/>
    <lineage>
        <taxon>Eukaryota</taxon>
        <taxon>Metazoa</taxon>
        <taxon>Chordata</taxon>
        <taxon>Craniata</taxon>
        <taxon>Vertebrata</taxon>
        <taxon>Euteleostomi</taxon>
        <taxon>Actinopterygii</taxon>
        <taxon>Neopterygii</taxon>
        <taxon>Teleostei</taxon>
        <taxon>Neoteleostei</taxon>
        <taxon>Acanthomorphata</taxon>
        <taxon>Ovalentaria</taxon>
        <taxon>Atherinomorphae</taxon>
        <taxon>Cyprinodontiformes</taxon>
        <taxon>Rivulidae</taxon>
        <taxon>Austrofundulus</taxon>
    </lineage>
</organism>
<feature type="compositionally biased region" description="Basic and acidic residues" evidence="1">
    <location>
        <begin position="15"/>
        <end position="43"/>
    </location>
</feature>
<proteinExistence type="predicted"/>
<dbReference type="AlphaFoldDB" id="A0A2I4B3U3"/>
<evidence type="ECO:0000313" key="3">
    <source>
        <dbReference type="RefSeq" id="XP_013862396.1"/>
    </source>
</evidence>
<accession>A0A2I4B3U3</accession>
<name>A0A2I4B3U3_AUSLI</name>
<feature type="region of interest" description="Disordered" evidence="1">
    <location>
        <begin position="236"/>
        <end position="261"/>
    </location>
</feature>